<dbReference type="Proteomes" id="UP000815677">
    <property type="component" value="Unassembled WGS sequence"/>
</dbReference>
<gene>
    <name evidence="2" type="ORF">MCHLO_09415</name>
</gene>
<dbReference type="EMBL" id="DF847730">
    <property type="protein sequence ID" value="GAT52359.1"/>
    <property type="molecule type" value="Genomic_DNA"/>
</dbReference>
<evidence type="ECO:0008006" key="4">
    <source>
        <dbReference type="Google" id="ProtNLM"/>
    </source>
</evidence>
<keyword evidence="3" id="KW-1185">Reference proteome</keyword>
<organism evidence="2 3">
    <name type="scientific">Mycena chlorophos</name>
    <name type="common">Agaric fungus</name>
    <name type="synonym">Agaricus chlorophos</name>
    <dbReference type="NCBI Taxonomy" id="658473"/>
    <lineage>
        <taxon>Eukaryota</taxon>
        <taxon>Fungi</taxon>
        <taxon>Dikarya</taxon>
        <taxon>Basidiomycota</taxon>
        <taxon>Agaricomycotina</taxon>
        <taxon>Agaricomycetes</taxon>
        <taxon>Agaricomycetidae</taxon>
        <taxon>Agaricales</taxon>
        <taxon>Marasmiineae</taxon>
        <taxon>Mycenaceae</taxon>
        <taxon>Mycena</taxon>
    </lineage>
</organism>
<reference evidence="2" key="1">
    <citation type="submission" date="2014-09" db="EMBL/GenBank/DDBJ databases">
        <title>Genome sequence of the luminous mushroom Mycena chlorophos for searching fungal bioluminescence genes.</title>
        <authorList>
            <person name="Tanaka Y."/>
            <person name="Kasuga D."/>
            <person name="Oba Y."/>
            <person name="Hase S."/>
            <person name="Sato K."/>
            <person name="Oba Y."/>
            <person name="Sakakibara Y."/>
        </authorList>
    </citation>
    <scope>NUCLEOTIDE SEQUENCE</scope>
</reference>
<accession>A0ABQ0LP18</accession>
<evidence type="ECO:0000313" key="2">
    <source>
        <dbReference type="EMBL" id="GAT52359.1"/>
    </source>
</evidence>
<proteinExistence type="predicted"/>
<name>A0ABQ0LP18_MYCCL</name>
<protein>
    <recommendedName>
        <fullName evidence="4">F-box domain-containing protein</fullName>
    </recommendedName>
</protein>
<evidence type="ECO:0000256" key="1">
    <source>
        <dbReference type="SAM" id="MobiDB-lite"/>
    </source>
</evidence>
<evidence type="ECO:0000313" key="3">
    <source>
        <dbReference type="Proteomes" id="UP000815677"/>
    </source>
</evidence>
<feature type="compositionally biased region" description="Acidic residues" evidence="1">
    <location>
        <begin position="267"/>
        <end position="280"/>
    </location>
</feature>
<sequence>MAEITDPALYLWVVMSAELRRRSEQKADVLTPDCAITPTHLQHALKRHSKEFLGTARFNVHFFKPSQHDSEHGAFTVTPDPNAVFKEAFTCIFAGEIVRTQQRKPDAPFGEIVLGCPDWTRSGWPMSSFAEMWEAQRLTLREVLGIDFYNQNPDAASLCRSWFEGQCLLVNFGDDFPHPVCLVPADDGSYESTEPIATATEFPFKVGDTVVVQGHLHRRLVRRAEGFPSIQVVNSLLCDMHIDFNSQGYFIQGAKIKLVRAKMNAPEVEESSESEDEDDLMTSTPVSSEKSRAMSAMSNYTVNLNNASPMGSRRSIPSFTKYVVRDVHARMDEEQQLIGPNRMFLGLLFATGDSTPLMVRVPLRLDVKTGKSPRDLDQTWWIPHSTETHASTTDVFSSMAIIRHWPMDDPDPLDYYYTVFCLDQTPNFEVIMRGLQPPNRIIAEMLPNHPSVWYGNVLVVRSLRNVSKDGGEDGIGDMSRADTLTARAIVKWPSTKLPTPRMMASPRPSTAAFTTPDIVSSLLRWAIWPEFLALSQVNRLAAVQSREVFWERLLYRFARFVSTNPNATSDEKRTLVARLFQLLEETEAVIIGALPLAMVTFSYNEDPDATITMFEIIVPPTAESRWRTYFEGDLEYDRRLQHGRRSDYDSRLRYTHAYFRPDSWRERPAINLPKYMTDPSLAATRVRSLLHENPSSTRANFWVRALRVSSFTQRILYPCLMLPSAPSDASRPMIVDENHTCQNPQLNPEGPCSFVPRREEHCIAADVDGVRARRSPETTASELSDLHHLSRFERYLSQPALDLASDAASTEWARFRAQTRRPVALDARAVDPVKAMRQCPKEAYPAFAPRTHDIKLRGEQNEVRIPDYRFLGCNVRPLRFHDLSPRPNIVYTSMNSQPLDLVDGVFPDAESADSYDSVYANVDVVSRLALSNHLDRVQQENETPRVLQWLQTSPNFASPDSPWDFLAADQAVVDDEDPMEFDSDDSSPRIVLPKRIGHGIFHAAEPRLQRLPMEILLTILGWVSLESLVYLSVSGSTSIRYAAFTIVRQRFNNLLHTFFGPHAQEIANVMRKFNGGLVGAAAMWVASPFTKDGDPLYVHEMNIAVGIGGFNALEPLLTRAGFAVRRKIPGRVGQVFSETAADFVPAYAVPSAFEGTHVHCSLAEQSMADSADDSHAGAPAAAAGVAGPAAPVGIPGPAGAVAGMPALEPVDPDDQPLTPMEAAQIYLAPTTKPSVFVHESNHIQPLREIMLWAVHSAQLLFVTPSTIIDFGWYLHRRGVTYIRRSAHRVVPTFNQSTMVARFALIGKHALFFEEAPVFSKDNRLRFYSSMCAPNLCHALLRCVRGPDPRRLVWIYDRGFVKDETDNDVPDFIQTQASEQFSSGLFALTFSLDVCNNVNCVNDLAYQSFSSLDRRILESNSLQTRGEIVLRGRARNLNTLLAQVNVGSLLNGCRLTSTSQMYDNKYVVALFYGVSCPRPSFVRVPVIQVQDGRIFSHDQLRVEYWMGRQLMHPQFNNVTMLAPPNSYSGAVSYAHFFYWRIRFPLVGHRGELGLFFNCLSPDGTRNTHLMNARTLLQGSRNLDIITGDVLVVCFCDGEIVDPRLVTTQSAIAKHILE</sequence>
<feature type="region of interest" description="Disordered" evidence="1">
    <location>
        <begin position="267"/>
        <end position="292"/>
    </location>
</feature>